<dbReference type="VEuPathDB" id="TriTrypDB:Tc_MARK_1309"/>
<evidence type="ECO:0000313" key="1">
    <source>
        <dbReference type="EMBL" id="PWU84129.1"/>
    </source>
</evidence>
<organism evidence="1 2">
    <name type="scientific">Trypanosoma cruzi</name>
    <dbReference type="NCBI Taxonomy" id="5693"/>
    <lineage>
        <taxon>Eukaryota</taxon>
        <taxon>Discoba</taxon>
        <taxon>Euglenozoa</taxon>
        <taxon>Kinetoplastea</taxon>
        <taxon>Metakinetoplastina</taxon>
        <taxon>Trypanosomatida</taxon>
        <taxon>Trypanosomatidae</taxon>
        <taxon>Trypanosoma</taxon>
        <taxon>Schizotrypanum</taxon>
    </lineage>
</organism>
<dbReference type="VEuPathDB" id="TriTrypDB:TcYC6_0012990"/>
<reference evidence="1 2" key="1">
    <citation type="journal article" date="2018" name="Microb. Genom.">
        <title>Expanding an expanded genome: long-read sequencing of Trypanosoma cruzi.</title>
        <authorList>
            <person name="Berna L."/>
            <person name="Rodriguez M."/>
            <person name="Chiribao M.L."/>
            <person name="Parodi-Talice A."/>
            <person name="Pita S."/>
            <person name="Rijo G."/>
            <person name="Alvarez-Valin F."/>
            <person name="Robello C."/>
        </authorList>
    </citation>
    <scope>NUCLEOTIDE SEQUENCE [LARGE SCALE GENOMIC DNA]</scope>
    <source>
        <strain evidence="1 2">Dm28c</strain>
    </source>
</reference>
<dbReference type="Proteomes" id="UP000246121">
    <property type="component" value="Unassembled WGS sequence"/>
</dbReference>
<dbReference type="VEuPathDB" id="TriTrypDB:TcG_05936"/>
<dbReference type="VEuPathDB" id="TriTrypDB:TcCL_NonESM06737"/>
<proteinExistence type="predicted"/>
<dbReference type="VEuPathDB" id="TriTrypDB:ECC02_006245"/>
<dbReference type="VEuPathDB" id="TriTrypDB:TCSYLVIO_002574"/>
<dbReference type="VEuPathDB" id="TriTrypDB:C3747_123g126"/>
<protein>
    <submittedName>
        <fullName evidence="1">Uncharacterized protein</fullName>
    </submittedName>
</protein>
<gene>
    <name evidence="1" type="ORF">C4B63_253g12</name>
</gene>
<dbReference type="VEuPathDB" id="TriTrypDB:BCY84_15781"/>
<dbReference type="VEuPathDB" id="TriTrypDB:TCDM_08374"/>
<dbReference type="AlphaFoldDB" id="A0A2V2UIU0"/>
<dbReference type="VEuPathDB" id="TriTrypDB:C4B63_253g12"/>
<sequence>MSLLPLLPQQQRTTTRYEPLAAQKTSVTFRPKLPGIAGSDKTLSRDFSLLCGKYAPLHRAALMGLTAGSEGRATCQRRSMASLQRALHWLMYQEKQERALIVSTSLAMSPVQYYGDEKVEGSWPPWRFTRDPPIITTEEELVATVKKSFTGVFQRIQSENASLKRLEEEESACRERDIVEPWSFLWRKVGIFQELLQGKVMIWKEFLQRLEAWRQLTEVIREEKLARLTFLSEYVSCRAPLPCKHLLWDLEVLEESAVPLEPEVNLLCLFVSIVVGENASLRESLLVEREEELSVCHRKHRLCVSAFAGIQQIRRNEAERFETLMEYHAFCVKLANGKNAYTILQKPHRPQVKTTREKSLEMRRQYLRRMVDLKGSLIFPYFTYLTIVKNVGVERGTRAEITKHEFVEFCFLMYTYEGLCRHAVAAEEELLMQKVVMDAEAHERQIICRTETEALEKDIQPDEFLCRSRTLMQAQLADRERELQSTRLRVTIQLLVEYERYHRGGIMLFEKKLRTMNRLMFFALFCRNGEKYVVRRWMLQHEVRLLVEEEEQMRLHIVNEEAACIFTPAAAHTWLVEYGDTMYGKVQKKKLQDASCRLMEEQQQTREVVVSQCLWERRVLFQEALCVPLCSTNSGTNTPACCGCREGVKGELEIRKVMVSDLSEFLPGDVILTLFGFSAP</sequence>
<dbReference type="VEuPathDB" id="TriTrypDB:TcCLB.510131.10"/>
<dbReference type="VEuPathDB" id="TriTrypDB:TcCLB.506931.40"/>
<accession>A0A2V2UIU0</accession>
<comment type="caution">
    <text evidence="1">The sequence shown here is derived from an EMBL/GenBank/DDBJ whole genome shotgun (WGS) entry which is preliminary data.</text>
</comment>
<dbReference type="VEuPathDB" id="TriTrypDB:TcBrA4_0078850"/>
<name>A0A2V2UIU0_TRYCR</name>
<evidence type="ECO:0000313" key="2">
    <source>
        <dbReference type="Proteomes" id="UP000246121"/>
    </source>
</evidence>
<dbReference type="EMBL" id="PRFA01000253">
    <property type="protein sequence ID" value="PWU84129.1"/>
    <property type="molecule type" value="Genomic_DNA"/>
</dbReference>